<accession>D6PD49</accession>
<sequence>MRGDKIVSLLEKLPDDCLLILDEAYAEFAPNEAKVPILVDDPRLIRFRTFSKAYGIAGARIGYGLGSRELIGEFDKIRNHFGNSLLSQVAAIAAIKDQKYLSDVVKKISLGREKIYQIAKLNGLTAIPSATNFVAIDCGKDGTFATQVMNGLIEAKIFVRKPAVAPLDRTIRVTVGRDDDIELFKNVFPQVLKASQ</sequence>
<dbReference type="SUPFAM" id="SSF53383">
    <property type="entry name" value="PLP-dependent transferases"/>
    <property type="match status" value="1"/>
</dbReference>
<feature type="domain" description="Aminotransferase class I/classII large" evidence="12">
    <location>
        <begin position="7"/>
        <end position="180"/>
    </location>
</feature>
<evidence type="ECO:0000256" key="3">
    <source>
        <dbReference type="ARBA" id="ARBA00007970"/>
    </source>
</evidence>
<comment type="pathway">
    <text evidence="2">Amino-acid biosynthesis; L-histidine biosynthesis; L-histidine from 5-phospho-alpha-D-ribose 1-diphosphate: step 7/9.</text>
</comment>
<dbReference type="PANTHER" id="PTHR43643">
    <property type="entry name" value="HISTIDINOL-PHOSPHATE AMINOTRANSFERASE 2"/>
    <property type="match status" value="1"/>
</dbReference>
<keyword evidence="6" id="KW-0028">Amino-acid biosynthesis</keyword>
<dbReference type="InterPro" id="IPR001917">
    <property type="entry name" value="Aminotrans_II_pyridoxalP_BS"/>
</dbReference>
<dbReference type="InterPro" id="IPR015422">
    <property type="entry name" value="PyrdxlP-dep_Trfase_small"/>
</dbReference>
<dbReference type="Gene3D" id="3.40.640.10">
    <property type="entry name" value="Type I PLP-dependent aspartate aminotransferase-like (Major domain)"/>
    <property type="match status" value="1"/>
</dbReference>
<dbReference type="Gene3D" id="3.90.1150.10">
    <property type="entry name" value="Aspartate Aminotransferase, domain 1"/>
    <property type="match status" value="1"/>
</dbReference>
<comment type="catalytic activity">
    <reaction evidence="10">
        <text>L-histidinol phosphate + 2-oxoglutarate = 3-(imidazol-4-yl)-2-oxopropyl phosphate + L-glutamate</text>
        <dbReference type="Rhea" id="RHEA:23744"/>
        <dbReference type="ChEBI" id="CHEBI:16810"/>
        <dbReference type="ChEBI" id="CHEBI:29985"/>
        <dbReference type="ChEBI" id="CHEBI:57766"/>
        <dbReference type="ChEBI" id="CHEBI:57980"/>
        <dbReference type="EC" id="2.6.1.9"/>
    </reaction>
</comment>
<dbReference type="Pfam" id="PF00155">
    <property type="entry name" value="Aminotran_1_2"/>
    <property type="match status" value="1"/>
</dbReference>
<dbReference type="GO" id="GO:0000105">
    <property type="term" value="P:L-histidine biosynthetic process"/>
    <property type="evidence" value="ECO:0007669"/>
    <property type="project" value="UniProtKB-KW"/>
</dbReference>
<organism evidence="13">
    <name type="scientific">uncultured marine bacterium MedDCM-OCT-S04-C694</name>
    <dbReference type="NCBI Taxonomy" id="743058"/>
    <lineage>
        <taxon>Bacteria</taxon>
        <taxon>environmental samples</taxon>
    </lineage>
</organism>
<dbReference type="InterPro" id="IPR015424">
    <property type="entry name" value="PyrdxlP-dep_Trfase"/>
</dbReference>
<evidence type="ECO:0000256" key="5">
    <source>
        <dbReference type="ARBA" id="ARBA00022576"/>
    </source>
</evidence>
<evidence type="ECO:0000256" key="10">
    <source>
        <dbReference type="ARBA" id="ARBA00047481"/>
    </source>
</evidence>
<dbReference type="CDD" id="cd00609">
    <property type="entry name" value="AAT_like"/>
    <property type="match status" value="1"/>
</dbReference>
<protein>
    <recommendedName>
        <fullName evidence="4">histidinol-phosphate transaminase</fullName>
        <ecNumber evidence="4">2.6.1.9</ecNumber>
    </recommendedName>
</protein>
<dbReference type="AlphaFoldDB" id="D6PD49"/>
<reference evidence="13" key="1">
    <citation type="journal article" date="2010" name="ISME J.">
        <title>Metagenome of the Mediterranean deep chlorophyll maximum studied by direct and fosmid library 454 pyrosequencing.</title>
        <authorList>
            <person name="Ghai R."/>
            <person name="Martin-Cuadrado A.B."/>
            <person name="Molto A.G."/>
            <person name="Heredia I.G."/>
            <person name="Cabrera R."/>
            <person name="Martin J."/>
            <person name="Verdu M."/>
            <person name="Deschamps P."/>
            <person name="Moreira D."/>
            <person name="Lopez-Garcia P."/>
            <person name="Mira A."/>
            <person name="Rodriguez-Valera F."/>
        </authorList>
    </citation>
    <scope>NUCLEOTIDE SEQUENCE</scope>
</reference>
<comment type="cofactor">
    <cofactor evidence="1 11">
        <name>pyridoxal 5'-phosphate</name>
        <dbReference type="ChEBI" id="CHEBI:597326"/>
    </cofactor>
</comment>
<dbReference type="PANTHER" id="PTHR43643:SF6">
    <property type="entry name" value="HISTIDINOL-PHOSPHATE AMINOTRANSFERASE"/>
    <property type="match status" value="1"/>
</dbReference>
<evidence type="ECO:0000259" key="12">
    <source>
        <dbReference type="Pfam" id="PF00155"/>
    </source>
</evidence>
<dbReference type="EMBL" id="GU942991">
    <property type="protein sequence ID" value="ADD93650.1"/>
    <property type="molecule type" value="Genomic_DNA"/>
</dbReference>
<dbReference type="InterPro" id="IPR050106">
    <property type="entry name" value="HistidinolP_aminotransfase"/>
</dbReference>
<evidence type="ECO:0000313" key="13">
    <source>
        <dbReference type="EMBL" id="ADD93650.1"/>
    </source>
</evidence>
<evidence type="ECO:0000256" key="1">
    <source>
        <dbReference type="ARBA" id="ARBA00001933"/>
    </source>
</evidence>
<keyword evidence="5 13" id="KW-0032">Aminotransferase</keyword>
<proteinExistence type="inferred from homology"/>
<keyword evidence="8 11" id="KW-0663">Pyridoxal phosphate</keyword>
<dbReference type="InterPro" id="IPR015421">
    <property type="entry name" value="PyrdxlP-dep_Trfase_major"/>
</dbReference>
<evidence type="ECO:0000256" key="2">
    <source>
        <dbReference type="ARBA" id="ARBA00005011"/>
    </source>
</evidence>
<dbReference type="EC" id="2.6.1.9" evidence="4"/>
<name>D6PD49_9BACT</name>
<comment type="similarity">
    <text evidence="3">Belongs to the class-II pyridoxal-phosphate-dependent aminotransferase family. Histidinol-phosphate aminotransferase subfamily.</text>
</comment>
<evidence type="ECO:0000256" key="9">
    <source>
        <dbReference type="ARBA" id="ARBA00023102"/>
    </source>
</evidence>
<dbReference type="InterPro" id="IPR004839">
    <property type="entry name" value="Aminotransferase_I/II_large"/>
</dbReference>
<keyword evidence="9" id="KW-0368">Histidine biosynthesis</keyword>
<evidence type="ECO:0000256" key="11">
    <source>
        <dbReference type="RuleBase" id="RU003693"/>
    </source>
</evidence>
<evidence type="ECO:0000256" key="8">
    <source>
        <dbReference type="ARBA" id="ARBA00022898"/>
    </source>
</evidence>
<evidence type="ECO:0000256" key="4">
    <source>
        <dbReference type="ARBA" id="ARBA00012748"/>
    </source>
</evidence>
<dbReference type="GO" id="GO:0004400">
    <property type="term" value="F:histidinol-phosphate transaminase activity"/>
    <property type="evidence" value="ECO:0007669"/>
    <property type="project" value="UniProtKB-EC"/>
</dbReference>
<evidence type="ECO:0000256" key="7">
    <source>
        <dbReference type="ARBA" id="ARBA00022679"/>
    </source>
</evidence>
<dbReference type="PROSITE" id="PS00599">
    <property type="entry name" value="AA_TRANSFER_CLASS_2"/>
    <property type="match status" value="1"/>
</dbReference>
<keyword evidence="7 13" id="KW-0808">Transferase</keyword>
<dbReference type="GO" id="GO:0030170">
    <property type="term" value="F:pyridoxal phosphate binding"/>
    <property type="evidence" value="ECO:0007669"/>
    <property type="project" value="InterPro"/>
</dbReference>
<evidence type="ECO:0000256" key="6">
    <source>
        <dbReference type="ARBA" id="ARBA00022605"/>
    </source>
</evidence>